<dbReference type="InterPro" id="IPR036046">
    <property type="entry name" value="Acylphosphatase-like_dom_sf"/>
</dbReference>
<proteinExistence type="inferred from homology"/>
<dbReference type="PROSITE" id="PS51160">
    <property type="entry name" value="ACYLPHOSPHATASE_3"/>
    <property type="match status" value="1"/>
</dbReference>
<dbReference type="SUPFAM" id="SSF54975">
    <property type="entry name" value="Acylphosphatase/BLUF domain-like"/>
    <property type="match status" value="1"/>
</dbReference>
<dbReference type="GO" id="GO:0003998">
    <property type="term" value="F:acylphosphatase activity"/>
    <property type="evidence" value="ECO:0007669"/>
    <property type="project" value="UniProtKB-EC"/>
</dbReference>
<accession>A0A0N0NLN1</accession>
<sequence length="89" mass="9869">MSQRISFLVHGKVQGVFFRDFTQTKASDYGLTGWVRNTNDGKVEGEAQGDKAGLEKFKKDLNEGSKASHVVKVETKDIATKDGESEFRS</sequence>
<comment type="caution">
    <text evidence="9">The sequence shown here is derived from an EMBL/GenBank/DDBJ whole genome shotgun (WGS) entry which is preliminary data.</text>
</comment>
<evidence type="ECO:0000256" key="6">
    <source>
        <dbReference type="RuleBase" id="RU000553"/>
    </source>
</evidence>
<reference evidence="9 10" key="1">
    <citation type="submission" date="2015-06" db="EMBL/GenBank/DDBJ databases">
        <title>Draft genome of the ant-associated black yeast Phialophora attae CBS 131958.</title>
        <authorList>
            <person name="Moreno L.F."/>
            <person name="Stielow B.J."/>
            <person name="de Hoog S."/>
            <person name="Vicente V.A."/>
            <person name="Weiss V.A."/>
            <person name="de Vries M."/>
            <person name="Cruz L.M."/>
            <person name="Souza E.M."/>
        </authorList>
    </citation>
    <scope>NUCLEOTIDE SEQUENCE [LARGE SCALE GENOMIC DNA]</scope>
    <source>
        <strain evidence="9 10">CBS 131958</strain>
    </source>
</reference>
<protein>
    <recommendedName>
        <fullName evidence="2 5">Acylphosphatase</fullName>
        <ecNumber evidence="2 5">3.6.1.7</ecNumber>
    </recommendedName>
</protein>
<evidence type="ECO:0000256" key="2">
    <source>
        <dbReference type="ARBA" id="ARBA00012150"/>
    </source>
</evidence>
<dbReference type="OrthoDB" id="7961613at2759"/>
<evidence type="ECO:0000256" key="7">
    <source>
        <dbReference type="RuleBase" id="RU004168"/>
    </source>
</evidence>
<dbReference type="InterPro" id="IPR017968">
    <property type="entry name" value="Acylphosphatase_CS"/>
</dbReference>
<feature type="active site" evidence="5">
    <location>
        <position position="37"/>
    </location>
</feature>
<dbReference type="Proteomes" id="UP000038010">
    <property type="component" value="Unassembled WGS sequence"/>
</dbReference>
<dbReference type="PANTHER" id="PTHR10029:SF3">
    <property type="entry name" value="ACYLPHOSPHATASE-RELATED"/>
    <property type="match status" value="1"/>
</dbReference>
<dbReference type="Pfam" id="PF00708">
    <property type="entry name" value="Acylphosphatase"/>
    <property type="match status" value="1"/>
</dbReference>
<keyword evidence="10" id="KW-1185">Reference proteome</keyword>
<dbReference type="GeneID" id="28737162"/>
<keyword evidence="3 5" id="KW-0378">Hydrolase</keyword>
<feature type="active site" evidence="5">
    <location>
        <position position="19"/>
    </location>
</feature>
<organism evidence="9 10">
    <name type="scientific">Cyphellophora attinorum</name>
    <dbReference type="NCBI Taxonomy" id="1664694"/>
    <lineage>
        <taxon>Eukaryota</taxon>
        <taxon>Fungi</taxon>
        <taxon>Dikarya</taxon>
        <taxon>Ascomycota</taxon>
        <taxon>Pezizomycotina</taxon>
        <taxon>Eurotiomycetes</taxon>
        <taxon>Chaetothyriomycetidae</taxon>
        <taxon>Chaetothyriales</taxon>
        <taxon>Cyphellophoraceae</taxon>
        <taxon>Cyphellophora</taxon>
    </lineage>
</organism>
<evidence type="ECO:0000313" key="9">
    <source>
        <dbReference type="EMBL" id="KPI39229.1"/>
    </source>
</evidence>
<comment type="catalytic activity">
    <reaction evidence="4 5 6">
        <text>an acyl phosphate + H2O = a carboxylate + phosphate + H(+)</text>
        <dbReference type="Rhea" id="RHEA:14965"/>
        <dbReference type="ChEBI" id="CHEBI:15377"/>
        <dbReference type="ChEBI" id="CHEBI:15378"/>
        <dbReference type="ChEBI" id="CHEBI:29067"/>
        <dbReference type="ChEBI" id="CHEBI:43474"/>
        <dbReference type="ChEBI" id="CHEBI:59918"/>
        <dbReference type="EC" id="3.6.1.7"/>
    </reaction>
</comment>
<dbReference type="PANTHER" id="PTHR10029">
    <property type="entry name" value="ACYLPHOSPHATASE"/>
    <property type="match status" value="1"/>
</dbReference>
<dbReference type="PROSITE" id="PS00151">
    <property type="entry name" value="ACYLPHOSPHATASE_2"/>
    <property type="match status" value="1"/>
</dbReference>
<dbReference type="InterPro" id="IPR020456">
    <property type="entry name" value="Acylphosphatase"/>
</dbReference>
<dbReference type="VEuPathDB" id="FungiDB:AB675_5098"/>
<evidence type="ECO:0000256" key="4">
    <source>
        <dbReference type="ARBA" id="ARBA00047645"/>
    </source>
</evidence>
<gene>
    <name evidence="9" type="ORF">AB675_5098</name>
</gene>
<dbReference type="PRINTS" id="PR00112">
    <property type="entry name" value="ACYLPHPHTASE"/>
</dbReference>
<feature type="domain" description="Acylphosphatase-like" evidence="8">
    <location>
        <begin position="4"/>
        <end position="89"/>
    </location>
</feature>
<evidence type="ECO:0000256" key="1">
    <source>
        <dbReference type="ARBA" id="ARBA00005614"/>
    </source>
</evidence>
<dbReference type="RefSeq" id="XP_017999192.1">
    <property type="nucleotide sequence ID" value="XM_018145282.1"/>
</dbReference>
<comment type="similarity">
    <text evidence="1 7">Belongs to the acylphosphatase family.</text>
</comment>
<dbReference type="PROSITE" id="PS00150">
    <property type="entry name" value="ACYLPHOSPHATASE_1"/>
    <property type="match status" value="1"/>
</dbReference>
<evidence type="ECO:0000259" key="8">
    <source>
        <dbReference type="PROSITE" id="PS51160"/>
    </source>
</evidence>
<dbReference type="AlphaFoldDB" id="A0A0N0NLN1"/>
<evidence type="ECO:0000313" key="10">
    <source>
        <dbReference type="Proteomes" id="UP000038010"/>
    </source>
</evidence>
<name>A0A0N0NLN1_9EURO</name>
<dbReference type="InterPro" id="IPR001792">
    <property type="entry name" value="Acylphosphatase-like_dom"/>
</dbReference>
<dbReference type="EMBL" id="LFJN01000015">
    <property type="protein sequence ID" value="KPI39229.1"/>
    <property type="molecule type" value="Genomic_DNA"/>
</dbReference>
<dbReference type="EC" id="3.6.1.7" evidence="2 5"/>
<dbReference type="Gene3D" id="3.30.70.100">
    <property type="match status" value="1"/>
</dbReference>
<evidence type="ECO:0000256" key="3">
    <source>
        <dbReference type="ARBA" id="ARBA00022801"/>
    </source>
</evidence>
<evidence type="ECO:0000256" key="5">
    <source>
        <dbReference type="PROSITE-ProRule" id="PRU00520"/>
    </source>
</evidence>